<evidence type="ECO:0000256" key="6">
    <source>
        <dbReference type="SAM" id="MobiDB-lite"/>
    </source>
</evidence>
<keyword evidence="4" id="KW-0862">Zinc</keyword>
<feature type="compositionally biased region" description="Basic and acidic residues" evidence="6">
    <location>
        <begin position="851"/>
        <end position="868"/>
    </location>
</feature>
<feature type="region of interest" description="Disordered" evidence="6">
    <location>
        <begin position="790"/>
        <end position="896"/>
    </location>
</feature>
<dbReference type="PANTHER" id="PTHR24408">
    <property type="entry name" value="ZINC FINGER PROTEIN"/>
    <property type="match status" value="1"/>
</dbReference>
<evidence type="ECO:0000256" key="3">
    <source>
        <dbReference type="ARBA" id="ARBA00022771"/>
    </source>
</evidence>
<sequence>MFLTTCAKPEEPDISSDPVLFHQTERSKIIIPATLTGLQSTPCIDWNHPENSPRALVHTNHAHAHSCSSCSCEARENAATTAAAWVAFVIRRSSLSATSAPLFPLRLLFLVLPNIRSRYCIPAMLDSVLETKEGQQKDKNSSGVISRPQLHMFPSTACLLCPAVYCAVYVRVVAVLVWTWPDFDDRSFFCQRRAPRWEADRNGFDGTPEEREGKPRFTDVMYVSVRGLNTETAAVNGLREGGVAEQVGGGGGWSGGWGGREGGKDGLITRTEKNNLGQQICLNIDFFCKPVVCRVIHPVRSPALLACSHRAQPDRDLRSLPNTSPHSLADRLLPTSQPAHLFPPHTLPLPISIIPQPEDSLCPTPTALSKLMQPPPPPPPPPPQPPQPTPPSYGVPLPSPNYVESESWWNRSVQVVLIDIIYAAFTTVLNFNPDALFKSSKESKESEPNPAVEALLRHPQCDAAVKMAYDLLHRSIPERVPPPDLKSDLWQHNKEKIVMLVVHMCERDRSGTGLPRINHGYIPKKDIVWGAFLPPVNPHDTPARTLPPAEELARQAPMSMPTPAESDIGTPRNPDMHNSNNTNAFSPGETVLSPAPSAARRRRSESANAMTDDARSPKRPRARGPQEHACPNCAKTFPFQSKLKDHMRIHESNKTFQCPICHKGFKRSREVTAHTKAVHKTTLPPGGAGSSLSPDLQSREISIQPRPHTALQVGGSLQLRPAESAAQALLSMPTPGAESPSAVKHEPIDPQIQQLSNAAAAAAAAMQDGNTTTRIDADGRPIVKPMYHQQSEPTTTGAEFPAPTAPTAPMAVNEENGKDNSNANSNSTSPQPTATSERPAAKPLAPDIPSGEEKQGAGEGKGDGKGSPEIRIPSPDNDPNIEKYITGESIFNAGTQ</sequence>
<dbReference type="InParanoid" id="A0A4S2MU24"/>
<dbReference type="GO" id="GO:0005634">
    <property type="term" value="C:nucleus"/>
    <property type="evidence" value="ECO:0007669"/>
    <property type="project" value="TreeGrafter"/>
</dbReference>
<dbReference type="Pfam" id="PF00096">
    <property type="entry name" value="zf-C2H2"/>
    <property type="match status" value="2"/>
</dbReference>
<keyword evidence="1" id="KW-0479">Metal-binding</keyword>
<dbReference type="Gene3D" id="3.30.160.60">
    <property type="entry name" value="Classic Zinc Finger"/>
    <property type="match status" value="1"/>
</dbReference>
<accession>A0A4S2MU24</accession>
<feature type="region of interest" description="Disordered" evidence="6">
    <location>
        <begin position="554"/>
        <end position="633"/>
    </location>
</feature>
<organism evidence="8 9">
    <name type="scientific">Ascodesmis nigricans</name>
    <dbReference type="NCBI Taxonomy" id="341454"/>
    <lineage>
        <taxon>Eukaryota</taxon>
        <taxon>Fungi</taxon>
        <taxon>Dikarya</taxon>
        <taxon>Ascomycota</taxon>
        <taxon>Pezizomycotina</taxon>
        <taxon>Pezizomycetes</taxon>
        <taxon>Pezizales</taxon>
        <taxon>Ascodesmidaceae</taxon>
        <taxon>Ascodesmis</taxon>
    </lineage>
</organism>
<gene>
    <name evidence="8" type="ORF">EX30DRAFT_349770</name>
</gene>
<evidence type="ECO:0000259" key="7">
    <source>
        <dbReference type="PROSITE" id="PS50157"/>
    </source>
</evidence>
<dbReference type="PROSITE" id="PS00028">
    <property type="entry name" value="ZINC_FINGER_C2H2_1"/>
    <property type="match status" value="2"/>
</dbReference>
<evidence type="ECO:0000256" key="1">
    <source>
        <dbReference type="ARBA" id="ARBA00022723"/>
    </source>
</evidence>
<feature type="compositionally biased region" description="Low complexity" evidence="6">
    <location>
        <begin position="793"/>
        <end position="811"/>
    </location>
</feature>
<protein>
    <recommendedName>
        <fullName evidence="7">C2H2-type domain-containing protein</fullName>
    </recommendedName>
</protein>
<dbReference type="SUPFAM" id="SSF57667">
    <property type="entry name" value="beta-beta-alpha zinc fingers"/>
    <property type="match status" value="1"/>
</dbReference>
<feature type="compositionally biased region" description="Pro residues" evidence="6">
    <location>
        <begin position="373"/>
        <end position="397"/>
    </location>
</feature>
<dbReference type="Proteomes" id="UP000298138">
    <property type="component" value="Unassembled WGS sequence"/>
</dbReference>
<dbReference type="GO" id="GO:0043565">
    <property type="term" value="F:sequence-specific DNA binding"/>
    <property type="evidence" value="ECO:0007669"/>
    <property type="project" value="TreeGrafter"/>
</dbReference>
<keyword evidence="2" id="KW-0677">Repeat</keyword>
<feature type="region of interest" description="Disordered" evidence="6">
    <location>
        <begin position="363"/>
        <end position="397"/>
    </location>
</feature>
<keyword evidence="9" id="KW-1185">Reference proteome</keyword>
<dbReference type="PROSITE" id="PS50157">
    <property type="entry name" value="ZINC_FINGER_C2H2_2"/>
    <property type="match status" value="2"/>
</dbReference>
<proteinExistence type="predicted"/>
<dbReference type="EMBL" id="ML220127">
    <property type="protein sequence ID" value="TGZ80052.1"/>
    <property type="molecule type" value="Genomic_DNA"/>
</dbReference>
<evidence type="ECO:0000256" key="5">
    <source>
        <dbReference type="PROSITE-ProRule" id="PRU00042"/>
    </source>
</evidence>
<reference evidence="8 9" key="1">
    <citation type="submission" date="2019-04" db="EMBL/GenBank/DDBJ databases">
        <title>Comparative genomics and transcriptomics to analyze fruiting body development in filamentous ascomycetes.</title>
        <authorList>
            <consortium name="DOE Joint Genome Institute"/>
            <person name="Lutkenhaus R."/>
            <person name="Traeger S."/>
            <person name="Breuer J."/>
            <person name="Kuo A."/>
            <person name="Lipzen A."/>
            <person name="Pangilinan J."/>
            <person name="Dilworth D."/>
            <person name="Sandor L."/>
            <person name="Poggeler S."/>
            <person name="Barry K."/>
            <person name="Grigoriev I.V."/>
            <person name="Nowrousian M."/>
        </authorList>
    </citation>
    <scope>NUCLEOTIDE SEQUENCE [LARGE SCALE GENOMIC DNA]</scope>
    <source>
        <strain evidence="8 9">CBS 389.68</strain>
    </source>
</reference>
<feature type="domain" description="C2H2-type" evidence="7">
    <location>
        <begin position="628"/>
        <end position="655"/>
    </location>
</feature>
<dbReference type="GO" id="GO:0000981">
    <property type="term" value="F:DNA-binding transcription factor activity, RNA polymerase II-specific"/>
    <property type="evidence" value="ECO:0007669"/>
    <property type="project" value="TreeGrafter"/>
</dbReference>
<dbReference type="STRING" id="341454.A0A4S2MU24"/>
<evidence type="ECO:0000256" key="4">
    <source>
        <dbReference type="ARBA" id="ARBA00022833"/>
    </source>
</evidence>
<dbReference type="AlphaFoldDB" id="A0A4S2MU24"/>
<dbReference type="GO" id="GO:0008270">
    <property type="term" value="F:zinc ion binding"/>
    <property type="evidence" value="ECO:0007669"/>
    <property type="project" value="UniProtKB-KW"/>
</dbReference>
<feature type="region of interest" description="Disordered" evidence="6">
    <location>
        <begin position="759"/>
        <end position="778"/>
    </location>
</feature>
<feature type="compositionally biased region" description="Polar residues" evidence="6">
    <location>
        <begin position="576"/>
        <end position="585"/>
    </location>
</feature>
<dbReference type="OrthoDB" id="4748970at2759"/>
<evidence type="ECO:0000313" key="8">
    <source>
        <dbReference type="EMBL" id="TGZ80052.1"/>
    </source>
</evidence>
<name>A0A4S2MU24_9PEZI</name>
<dbReference type="InterPro" id="IPR013087">
    <property type="entry name" value="Znf_C2H2_type"/>
</dbReference>
<dbReference type="PANTHER" id="PTHR24408:SF58">
    <property type="entry name" value="TRANSCRIPTION FACTOR (TFIIIA), PUTATIVE (AFU_ORTHOLOGUE AFUA_1G05150)-RELATED"/>
    <property type="match status" value="1"/>
</dbReference>
<dbReference type="InterPro" id="IPR036236">
    <property type="entry name" value="Znf_C2H2_sf"/>
</dbReference>
<feature type="compositionally biased region" description="Polar residues" evidence="6">
    <location>
        <begin position="819"/>
        <end position="836"/>
    </location>
</feature>
<dbReference type="SMART" id="SM00355">
    <property type="entry name" value="ZnF_C2H2"/>
    <property type="match status" value="2"/>
</dbReference>
<evidence type="ECO:0000313" key="9">
    <source>
        <dbReference type="Proteomes" id="UP000298138"/>
    </source>
</evidence>
<evidence type="ECO:0000256" key="2">
    <source>
        <dbReference type="ARBA" id="ARBA00022737"/>
    </source>
</evidence>
<keyword evidence="3 5" id="KW-0863">Zinc-finger</keyword>
<feature type="domain" description="C2H2-type" evidence="7">
    <location>
        <begin position="656"/>
        <end position="684"/>
    </location>
</feature>